<dbReference type="InterPro" id="IPR015813">
    <property type="entry name" value="Pyrv/PenolPyrv_kinase-like_dom"/>
</dbReference>
<organism evidence="2 3">
    <name type="scientific">Pseudonocardia endophytica</name>
    <dbReference type="NCBI Taxonomy" id="401976"/>
    <lineage>
        <taxon>Bacteria</taxon>
        <taxon>Bacillati</taxon>
        <taxon>Actinomycetota</taxon>
        <taxon>Actinomycetes</taxon>
        <taxon>Pseudonocardiales</taxon>
        <taxon>Pseudonocardiaceae</taxon>
        <taxon>Pseudonocardia</taxon>
    </lineage>
</organism>
<dbReference type="GO" id="GO:0016829">
    <property type="term" value="F:lyase activity"/>
    <property type="evidence" value="ECO:0007669"/>
    <property type="project" value="UniProtKB-KW"/>
</dbReference>
<sequence length="297" mass="30950">MDEPADADPPQGNDDPDRLGALGRLGRAVPRPPAYGDHMTSTAEKATRLQELHAAPELLLVVNVWDAITAKVVAETTGTRALATPSHGIAASRGYADGENIPRDLMISEIGLIVRTAGDLPVTADLEAGYGDPGGTVTKAIEVGAVGCNLEDQARPLDESVKAVEAAVAAAQASGIDFVLNARTDVFLKAGDRDPDDVLADAVERGRAYLDAGASNYFVPGKLDETQVGRLVEALGERKVNLIGIPGSIPLTRAQELGVSRVSYGPWSQNVALTALAKLAEDVYAGGGLPADTRKLN</sequence>
<evidence type="ECO:0000313" key="2">
    <source>
        <dbReference type="EMBL" id="TCK20822.1"/>
    </source>
</evidence>
<dbReference type="InterPro" id="IPR039556">
    <property type="entry name" value="ICL/PEPM"/>
</dbReference>
<dbReference type="Proteomes" id="UP000295560">
    <property type="component" value="Unassembled WGS sequence"/>
</dbReference>
<dbReference type="SUPFAM" id="SSF51621">
    <property type="entry name" value="Phosphoenolpyruvate/pyruvate domain"/>
    <property type="match status" value="1"/>
</dbReference>
<reference evidence="2 3" key="1">
    <citation type="submission" date="2019-03" db="EMBL/GenBank/DDBJ databases">
        <title>Sequencing the genomes of 1000 actinobacteria strains.</title>
        <authorList>
            <person name="Klenk H.-P."/>
        </authorList>
    </citation>
    <scope>NUCLEOTIDE SEQUENCE [LARGE SCALE GENOMIC DNA]</scope>
    <source>
        <strain evidence="2 3">DSM 44969</strain>
    </source>
</reference>
<dbReference type="InterPro" id="IPR040442">
    <property type="entry name" value="Pyrv_kinase-like_dom_sf"/>
</dbReference>
<keyword evidence="3" id="KW-1185">Reference proteome</keyword>
<comment type="caution">
    <text evidence="2">The sequence shown here is derived from an EMBL/GenBank/DDBJ whole genome shotgun (WGS) entry which is preliminary data.</text>
</comment>
<gene>
    <name evidence="2" type="ORF">EV378_4786</name>
</gene>
<dbReference type="PANTHER" id="PTHR42905:SF16">
    <property type="entry name" value="CARBOXYPHOSPHONOENOLPYRUVATE PHOSPHONOMUTASE-LIKE PROTEIN (AFU_ORTHOLOGUE AFUA_5G07230)"/>
    <property type="match status" value="1"/>
</dbReference>
<feature type="region of interest" description="Disordered" evidence="1">
    <location>
        <begin position="1"/>
        <end position="36"/>
    </location>
</feature>
<evidence type="ECO:0000256" key="1">
    <source>
        <dbReference type="SAM" id="MobiDB-lite"/>
    </source>
</evidence>
<accession>A0A4R1HTS1</accession>
<dbReference type="PANTHER" id="PTHR42905">
    <property type="entry name" value="PHOSPHOENOLPYRUVATE CARBOXYLASE"/>
    <property type="match status" value="1"/>
</dbReference>
<proteinExistence type="predicted"/>
<protein>
    <submittedName>
        <fullName evidence="2">2-methylisocitrate lyase-like PEP mutase family enzyme</fullName>
    </submittedName>
</protein>
<dbReference type="Pfam" id="PF13714">
    <property type="entry name" value="PEP_mutase"/>
    <property type="match status" value="1"/>
</dbReference>
<dbReference type="AlphaFoldDB" id="A0A4R1HTS1"/>
<dbReference type="EMBL" id="SMFZ01000002">
    <property type="protein sequence ID" value="TCK20822.1"/>
    <property type="molecule type" value="Genomic_DNA"/>
</dbReference>
<keyword evidence="2" id="KW-0456">Lyase</keyword>
<dbReference type="Gene3D" id="3.20.20.60">
    <property type="entry name" value="Phosphoenolpyruvate-binding domains"/>
    <property type="match status" value="1"/>
</dbReference>
<name>A0A4R1HTS1_PSEEN</name>
<evidence type="ECO:0000313" key="3">
    <source>
        <dbReference type="Proteomes" id="UP000295560"/>
    </source>
</evidence>
<dbReference type="CDD" id="cd00377">
    <property type="entry name" value="ICL_PEPM"/>
    <property type="match status" value="1"/>
</dbReference>